<sequence length="250" mass="26513">MVIAIIAILIGLLLPAVQKVREAASRIQCTNNLKQIGTASHNFHGVFGYFQSDNGASAPPYPYPNSCWNLQTLAYMEQQNAVLKGTGGSGGGSGNASGTGSLIPVNNGNIPLKFYLCPSRGVRGNGLIDYGYLQQDGIILYGAPVGVSLTAISGANGSSNTVMVSHLACNAQDYPAGPTTWYNCLQPFSAQSMQDNQVPPGQPLLGFSSPHPGVNVVLFADGHVQSITHSWLTANPTVWYWQNTTPLQFE</sequence>
<dbReference type="AlphaFoldDB" id="A0A225DY61"/>
<dbReference type="InterPro" id="IPR045584">
    <property type="entry name" value="Pilin-like"/>
</dbReference>
<organism evidence="2 3">
    <name type="scientific">Fimbriiglobus ruber</name>
    <dbReference type="NCBI Taxonomy" id="1908690"/>
    <lineage>
        <taxon>Bacteria</taxon>
        <taxon>Pseudomonadati</taxon>
        <taxon>Planctomycetota</taxon>
        <taxon>Planctomycetia</taxon>
        <taxon>Gemmatales</taxon>
        <taxon>Gemmataceae</taxon>
        <taxon>Fimbriiglobus</taxon>
    </lineage>
</organism>
<evidence type="ECO:0000313" key="2">
    <source>
        <dbReference type="EMBL" id="OWK44514.1"/>
    </source>
</evidence>
<dbReference type="PANTHER" id="PTHR30093:SF2">
    <property type="entry name" value="TYPE II SECRETION SYSTEM PROTEIN H"/>
    <property type="match status" value="1"/>
</dbReference>
<dbReference type="PANTHER" id="PTHR30093">
    <property type="entry name" value="GENERAL SECRETION PATHWAY PROTEIN G"/>
    <property type="match status" value="1"/>
</dbReference>
<dbReference type="Gene3D" id="3.30.700.10">
    <property type="entry name" value="Glycoprotein, Type 4 Pilin"/>
    <property type="match status" value="1"/>
</dbReference>
<evidence type="ECO:0000259" key="1">
    <source>
        <dbReference type="Pfam" id="PF07596"/>
    </source>
</evidence>
<dbReference type="Pfam" id="PF07596">
    <property type="entry name" value="SBP_bac_10"/>
    <property type="match status" value="1"/>
</dbReference>
<comment type="caution">
    <text evidence="2">The sequence shown here is derived from an EMBL/GenBank/DDBJ whole genome shotgun (WGS) entry which is preliminary data.</text>
</comment>
<evidence type="ECO:0000313" key="3">
    <source>
        <dbReference type="Proteomes" id="UP000214646"/>
    </source>
</evidence>
<name>A0A225DY61_9BACT</name>
<proteinExistence type="predicted"/>
<reference evidence="3" key="1">
    <citation type="submission" date="2017-06" db="EMBL/GenBank/DDBJ databases">
        <title>Genome analysis of Fimbriiglobus ruber SP5, the first member of the order Planctomycetales with confirmed chitinolytic capability.</title>
        <authorList>
            <person name="Ravin N.V."/>
            <person name="Rakitin A.L."/>
            <person name="Ivanova A.A."/>
            <person name="Beletsky A.V."/>
            <person name="Kulichevskaya I.S."/>
            <person name="Mardanov A.V."/>
            <person name="Dedysh S.N."/>
        </authorList>
    </citation>
    <scope>NUCLEOTIDE SEQUENCE [LARGE SCALE GENOMIC DNA]</scope>
    <source>
        <strain evidence="3">SP5</strain>
    </source>
</reference>
<dbReference type="NCBIfam" id="TIGR04294">
    <property type="entry name" value="pre_pil_HX9DG"/>
    <property type="match status" value="1"/>
</dbReference>
<gene>
    <name evidence="2" type="ORF">FRUB_02446</name>
</gene>
<accession>A0A225DY61</accession>
<protein>
    <recommendedName>
        <fullName evidence="1">DUF1559 domain-containing protein</fullName>
    </recommendedName>
</protein>
<dbReference type="InterPro" id="IPR011453">
    <property type="entry name" value="DUF1559"/>
</dbReference>
<dbReference type="Proteomes" id="UP000214646">
    <property type="component" value="Unassembled WGS sequence"/>
</dbReference>
<keyword evidence="3" id="KW-1185">Reference proteome</keyword>
<feature type="domain" description="DUF1559" evidence="1">
    <location>
        <begin position="18"/>
        <end position="166"/>
    </location>
</feature>
<dbReference type="InterPro" id="IPR027558">
    <property type="entry name" value="Pre_pil_HX9DG_C"/>
</dbReference>
<dbReference type="EMBL" id="NIDE01000003">
    <property type="protein sequence ID" value="OWK44514.1"/>
    <property type="molecule type" value="Genomic_DNA"/>
</dbReference>
<dbReference type="SUPFAM" id="SSF54523">
    <property type="entry name" value="Pili subunits"/>
    <property type="match status" value="1"/>
</dbReference>